<dbReference type="OrthoDB" id="191150at2759"/>
<dbReference type="InParanoid" id="G8ZRT2"/>
<proteinExistence type="inferred from homology"/>
<sequence>MQIMLRRLYSSTAKVARNGPFRRLRQRGDGIQGARTALASDILGSQVETTFIQPHHPVATTILNEPTIVIERQLEMMNVFLGFEQANKYAIMDVLGNRIGYMQERDFSIGKAILRQIYKLHRPFTVDVFDNWGNVIMTIRRPFSWINSHIKAFLPPITTVEQDYVKQSSTLEKEVHSSSPFGNVPQPQYIDDSQGEGILVGESIQNWHLWRRRYELFQRDLGSEGSFSEYGQIDAPFLSFEFPVMDANGKIMAGVDRNWVGLGREFFTDTGVYVIRFDSKQSFENVYPPDLLSDSVLDLDQRAVLLANAVSIDYDYFSRHSRHSGGLLSFGSYDE</sequence>
<dbReference type="Proteomes" id="UP000005627">
    <property type="component" value="Chromosome 3"/>
</dbReference>
<reference evidence="3 4" key="1">
    <citation type="journal article" date="2011" name="Proc. Natl. Acad. Sci. U.S.A.">
        <title>Evolutionary erosion of yeast sex chromosomes by mating-type switching accidents.</title>
        <authorList>
            <person name="Gordon J.L."/>
            <person name="Armisen D."/>
            <person name="Proux-Wera E."/>
            <person name="Oheigeartaigh S.S."/>
            <person name="Byrne K.P."/>
            <person name="Wolfe K.H."/>
        </authorList>
    </citation>
    <scope>NUCLEOTIDE SEQUENCE [LARGE SCALE GENOMIC DNA]</scope>
    <source>
        <strain evidence="4">ATCC 10662 / CBS 1146 / NBRC 0425 / NCYC 2629 / NRRL Y-866</strain>
    </source>
</reference>
<dbReference type="KEGG" id="tdl:TDEL_0C03350"/>
<name>G8ZRT2_TORDE</name>
<evidence type="ECO:0000313" key="3">
    <source>
        <dbReference type="EMBL" id="CCE91224.1"/>
    </source>
</evidence>
<dbReference type="GO" id="GO:0034599">
    <property type="term" value="P:cellular response to oxidative stress"/>
    <property type="evidence" value="ECO:0007669"/>
    <property type="project" value="EnsemblFungi"/>
</dbReference>
<keyword evidence="4" id="KW-1185">Reference proteome</keyword>
<dbReference type="eggNOG" id="KOG0621">
    <property type="taxonomic scope" value="Eukaryota"/>
</dbReference>
<dbReference type="GO" id="GO:0017128">
    <property type="term" value="F:phospholipid scramblase activity"/>
    <property type="evidence" value="ECO:0007669"/>
    <property type="project" value="InterPro"/>
</dbReference>
<evidence type="ECO:0000313" key="4">
    <source>
        <dbReference type="Proteomes" id="UP000005627"/>
    </source>
</evidence>
<dbReference type="HOGENOM" id="CLU_023808_0_1_1"/>
<organism evidence="3 4">
    <name type="scientific">Torulaspora delbrueckii</name>
    <name type="common">Yeast</name>
    <name type="synonym">Candida colliculosa</name>
    <dbReference type="NCBI Taxonomy" id="4950"/>
    <lineage>
        <taxon>Eukaryota</taxon>
        <taxon>Fungi</taxon>
        <taxon>Dikarya</taxon>
        <taxon>Ascomycota</taxon>
        <taxon>Saccharomycotina</taxon>
        <taxon>Saccharomycetes</taxon>
        <taxon>Saccharomycetales</taxon>
        <taxon>Saccharomycetaceae</taxon>
        <taxon>Torulaspora</taxon>
    </lineage>
</organism>
<dbReference type="GO" id="GO:1903147">
    <property type="term" value="P:negative regulation of autophagy of mitochondrion"/>
    <property type="evidence" value="ECO:0007669"/>
    <property type="project" value="EnsemblFungi"/>
</dbReference>
<evidence type="ECO:0000256" key="1">
    <source>
        <dbReference type="ARBA" id="ARBA00005350"/>
    </source>
</evidence>
<comment type="similarity">
    <text evidence="1 2">Belongs to the phospholipid scramblase family.</text>
</comment>
<dbReference type="GO" id="GO:0005886">
    <property type="term" value="C:plasma membrane"/>
    <property type="evidence" value="ECO:0007669"/>
    <property type="project" value="TreeGrafter"/>
</dbReference>
<dbReference type="AlphaFoldDB" id="G8ZRT2"/>
<dbReference type="EMBL" id="HE616744">
    <property type="protein sequence ID" value="CCE91224.1"/>
    <property type="molecule type" value="Genomic_DNA"/>
</dbReference>
<dbReference type="Pfam" id="PF03803">
    <property type="entry name" value="Scramblase"/>
    <property type="match status" value="1"/>
</dbReference>
<evidence type="ECO:0000256" key="2">
    <source>
        <dbReference type="RuleBase" id="RU363116"/>
    </source>
</evidence>
<dbReference type="FunCoup" id="G8ZRT2">
    <property type="interactions" value="198"/>
</dbReference>
<dbReference type="RefSeq" id="XP_003680435.1">
    <property type="nucleotide sequence ID" value="XM_003680387.1"/>
</dbReference>
<dbReference type="GO" id="GO:0034605">
    <property type="term" value="P:cellular response to heat"/>
    <property type="evidence" value="ECO:0007669"/>
    <property type="project" value="EnsemblFungi"/>
</dbReference>
<dbReference type="PANTHER" id="PTHR23248:SF9">
    <property type="entry name" value="PHOSPHOLIPID SCRAMBLASE"/>
    <property type="match status" value="1"/>
</dbReference>
<dbReference type="PANTHER" id="PTHR23248">
    <property type="entry name" value="PHOSPHOLIPID SCRAMBLASE-RELATED"/>
    <property type="match status" value="1"/>
</dbReference>
<accession>G8ZRT2</accession>
<gene>
    <name evidence="3" type="primary">TDEL0C03350</name>
    <name evidence="3" type="ORF">TDEL_0C03350</name>
</gene>
<dbReference type="InterPro" id="IPR005552">
    <property type="entry name" value="Scramblase"/>
</dbReference>
<dbReference type="GeneID" id="11500559"/>
<protein>
    <recommendedName>
        <fullName evidence="2">Phospholipid scramblase</fullName>
    </recommendedName>
</protein>